<dbReference type="InterPro" id="IPR056764">
    <property type="entry name" value="LbH_EIF2B3/5"/>
</dbReference>
<dbReference type="CDD" id="cd11558">
    <property type="entry name" value="W2_eIF2B_epsilon"/>
    <property type="match status" value="1"/>
</dbReference>
<evidence type="ECO:0000256" key="6">
    <source>
        <dbReference type="ARBA" id="ARBA00046432"/>
    </source>
</evidence>
<feature type="compositionally biased region" description="Low complexity" evidence="7">
    <location>
        <begin position="1"/>
        <end position="30"/>
    </location>
</feature>
<evidence type="ECO:0000259" key="8">
    <source>
        <dbReference type="PROSITE" id="PS51363"/>
    </source>
</evidence>
<feature type="region of interest" description="Disordered" evidence="7">
    <location>
        <begin position="579"/>
        <end position="619"/>
    </location>
</feature>
<feature type="compositionally biased region" description="Acidic residues" evidence="7">
    <location>
        <begin position="579"/>
        <end position="602"/>
    </location>
</feature>
<comment type="subunit">
    <text evidence="6">Component of the translation initiation factor 2B (eIF2B) complex which is a heterodecamer of two sets of five different subunits: alpha, beta, gamma, delta and epsilon. Subunits alpha, beta and delta comprise a regulatory subcomplex and subunits epsilon and gamma comprise a catalytic subcomplex. Within the complex, the hexameric regulatory complex resides at the center, with the two heterodimeric catalytic subcomplexes bound on opposite sides.</text>
</comment>
<evidence type="ECO:0000313" key="11">
    <source>
        <dbReference type="Proteomes" id="UP000007494"/>
    </source>
</evidence>
<reference evidence="10" key="4">
    <citation type="journal article" date="2015" name="PLoS ONE">
        <title>Comprehensive Evaluation of Toxoplasma gondii VEG and Neospora caninum LIV Genomes with Tachyzoite Stage Transcriptome and Proteome Defines Novel Transcript Features.</title>
        <authorList>
            <person name="Ramaprasad A."/>
            <person name="Mourier T."/>
            <person name="Naeem R."/>
            <person name="Malas T.B."/>
            <person name="Moussa E."/>
            <person name="Panigrahi A."/>
            <person name="Vermont S.J."/>
            <person name="Otto T.D."/>
            <person name="Wastling J."/>
            <person name="Pain A."/>
        </authorList>
    </citation>
    <scope>NUCLEOTIDE SEQUENCE</scope>
    <source>
        <strain evidence="10">Liverpool</strain>
    </source>
</reference>
<dbReference type="PANTHER" id="PTHR45887:SF1">
    <property type="entry name" value="TRANSLATION INITIATION FACTOR EIF-2B SUBUNIT EPSILON"/>
    <property type="match status" value="1"/>
</dbReference>
<dbReference type="EMBL" id="LN714483">
    <property type="protein sequence ID" value="CEL67556.1"/>
    <property type="molecule type" value="Genomic_DNA"/>
</dbReference>
<evidence type="ECO:0000256" key="7">
    <source>
        <dbReference type="SAM" id="MobiDB-lite"/>
    </source>
</evidence>
<evidence type="ECO:0000256" key="4">
    <source>
        <dbReference type="ARBA" id="ARBA00022540"/>
    </source>
</evidence>
<dbReference type="GO" id="GO:0031369">
    <property type="term" value="F:translation initiation factor binding"/>
    <property type="evidence" value="ECO:0007669"/>
    <property type="project" value="InterPro"/>
</dbReference>
<evidence type="ECO:0000256" key="3">
    <source>
        <dbReference type="ARBA" id="ARBA00022490"/>
    </source>
</evidence>
<reference evidence="9" key="1">
    <citation type="submission" date="2011-02" db="EMBL/GenBank/DDBJ databases">
        <authorList>
            <person name="Aslett M."/>
        </authorList>
    </citation>
    <scope>NUCLEOTIDE SEQUENCE</scope>
    <source>
        <strain evidence="9">Liverpool</strain>
    </source>
</reference>
<dbReference type="InterPro" id="IPR003307">
    <property type="entry name" value="W2_domain"/>
</dbReference>
<dbReference type="Gene3D" id="3.90.550.10">
    <property type="entry name" value="Spore Coat Polysaccharide Biosynthesis Protein SpsA, Chain A"/>
    <property type="match status" value="1"/>
</dbReference>
<dbReference type="Gene3D" id="1.25.40.180">
    <property type="match status" value="1"/>
</dbReference>
<dbReference type="EMBL" id="FR823390">
    <property type="protein sequence ID" value="CBZ53568.1"/>
    <property type="molecule type" value="Genomic_DNA"/>
</dbReference>
<dbReference type="OrthoDB" id="424572at2759"/>
<comment type="subcellular location">
    <subcellularLocation>
        <location evidence="1">Cytoplasm</location>
        <location evidence="1">Cytosol</location>
    </subcellularLocation>
</comment>
<evidence type="ECO:0000256" key="5">
    <source>
        <dbReference type="ARBA" id="ARBA00022917"/>
    </source>
</evidence>
<dbReference type="InterPro" id="IPR044123">
    <property type="entry name" value="W2_eIF2B_epsilon"/>
</dbReference>
<dbReference type="PROSITE" id="PS51363">
    <property type="entry name" value="W2"/>
    <property type="match status" value="1"/>
</dbReference>
<dbReference type="Proteomes" id="UP000007494">
    <property type="component" value="Chromosome VIII"/>
</dbReference>
<dbReference type="InterPro" id="IPR051956">
    <property type="entry name" value="eIF2B_epsilon"/>
</dbReference>
<dbReference type="AlphaFoldDB" id="F0VIK7"/>
<reference evidence="9" key="2">
    <citation type="submission" date="2011-03" db="EMBL/GenBank/DDBJ databases">
        <title>Comparative genomics and transcriptomics of Neospora caninum and Toxoplasma gondii.</title>
        <authorList>
            <person name="Reid A.J."/>
            <person name="Sohal A."/>
            <person name="Harris D."/>
            <person name="Quail M."/>
            <person name="Sanders M."/>
            <person name="Berriman M."/>
            <person name="Wastling J.M."/>
            <person name="Pain A."/>
        </authorList>
    </citation>
    <scope>NUCLEOTIDE SEQUENCE</scope>
    <source>
        <strain evidence="9">Liverpool</strain>
    </source>
</reference>
<feature type="domain" description="W2" evidence="8">
    <location>
        <begin position="616"/>
        <end position="827"/>
    </location>
</feature>
<feature type="compositionally biased region" description="Basic and acidic residues" evidence="7">
    <location>
        <begin position="31"/>
        <end position="43"/>
    </location>
</feature>
<dbReference type="RefSeq" id="XP_003883600.1">
    <property type="nucleotide sequence ID" value="XM_003883551.1"/>
</dbReference>
<dbReference type="eggNOG" id="KOG1461">
    <property type="taxonomic scope" value="Eukaryota"/>
</dbReference>
<accession>F0VIK7</accession>
<dbReference type="InParanoid" id="F0VIK7"/>
<reference evidence="11" key="3">
    <citation type="journal article" date="2012" name="PLoS Pathog.">
        <title>Comparative genomics of the apicomplexan parasites Toxoplasma gondii and Neospora caninum: Coccidia differing in host range and transmission strategy.</title>
        <authorList>
            <person name="Reid A.J."/>
            <person name="Vermont S.J."/>
            <person name="Cotton J.A."/>
            <person name="Harris D."/>
            <person name="Hill-Cawthorne G.A."/>
            <person name="Konen-Waisman S."/>
            <person name="Latham S.M."/>
            <person name="Mourier T."/>
            <person name="Norton R."/>
            <person name="Quail M.A."/>
            <person name="Sanders M."/>
            <person name="Shanmugam D."/>
            <person name="Sohal A."/>
            <person name="Wasmuth J.D."/>
            <person name="Brunk B."/>
            <person name="Grigg M.E."/>
            <person name="Howard J.C."/>
            <person name="Parkinson J."/>
            <person name="Roos D.S."/>
            <person name="Trees A.J."/>
            <person name="Berriman M."/>
            <person name="Pain A."/>
            <person name="Wastling J.M."/>
        </authorList>
    </citation>
    <scope>NUCLEOTIDE SEQUENCE [LARGE SCALE GENOMIC DNA]</scope>
    <source>
        <strain evidence="11">Liverpool</strain>
    </source>
</reference>
<evidence type="ECO:0000313" key="9">
    <source>
        <dbReference type="EMBL" id="CBZ53568.1"/>
    </source>
</evidence>
<comment type="similarity">
    <text evidence="2">Belongs to the eIF-2B gamma/epsilon subunits family.</text>
</comment>
<dbReference type="VEuPathDB" id="ToxoDB:NCLIV_033550"/>
<feature type="region of interest" description="Disordered" evidence="7">
    <location>
        <begin position="1"/>
        <end position="69"/>
    </location>
</feature>
<evidence type="ECO:0000256" key="1">
    <source>
        <dbReference type="ARBA" id="ARBA00004514"/>
    </source>
</evidence>
<dbReference type="SUPFAM" id="SSF51161">
    <property type="entry name" value="Trimeric LpxA-like enzymes"/>
    <property type="match status" value="1"/>
</dbReference>
<sequence>MPPSEPSSVSSPPASSSSSGVSASPASSDAPKAEKQAHAEKKAAATPNQNQGNVAKKASSGARGPDDDTQFDSLPAVLVALTLPELKQNFAPLCYENLTFPLLPVSGVPLVVSAFDFLARNGVTEIFVLIKGDDEGRLVKKVVEEHEETFQKRLRRVVKRGLRVTCVEVPTTVDSMGDALRDFSSKYELRHDFLLMHVSSFIRADVRPAIAAHKERTATKFRGVSGGEAVMTQLLTRASPSNAQRLLEDDMALLVDSQTKEVLASISLKKRAEVELGEDLIQLAASPSSCGFQVHYDLVDIGVYLCAPKVQELFSLSFDYVSVKRDFIPDLINREIKLDAIYAYVLETQQGEKDVSYASCCTDPRTYFHTCREALERWPYPLVPDTRTAGSGHAPQLRYRGRGVYQADSVSPGLRCELGPLVAIEESTTIGDGTTIRHSFIGSKCKIGKNVLIEGSILFGNIEICDNVKISNSLLFTDIKILEDTQVGDSCVLGGGIRIGRGRVIPPCTRIYLPSRLRKGEAELALAGLTPETERDIIGDDGEGKVWPMRGWTKEKLEMISLGGSTAPFIKLPLPSFAVDEDESSDEEDEPDTPPCSEEDETGAAAPSASQRRQREGDEGAFATEIRAMCQEGLAEPQHMQHKVLEMKSFRLASNRTDLEVAEVILPVFLETIAFAADGGAPKKDTWEQYIATHRVGLLFSSFLSNAHPEDLLPLWNVCLDFCMRPTLTVSVAGVRQDGEGDEEEQETVTRDNPLFGPAAFCTLCEVLHSCDFFDADLSLPRWFRHMTAGAGSNTNAGAEHEKYLSSARLKAFVAWLEEEDASDEDDE</sequence>
<keyword evidence="5" id="KW-0648">Protein biosynthesis</keyword>
<evidence type="ECO:0000313" key="10">
    <source>
        <dbReference type="EMBL" id="CEL67556.1"/>
    </source>
</evidence>
<dbReference type="GO" id="GO:0003743">
    <property type="term" value="F:translation initiation factor activity"/>
    <property type="evidence" value="ECO:0007669"/>
    <property type="project" value="UniProtKB-KW"/>
</dbReference>
<gene>
    <name evidence="10" type="ORF">BN1204_033550</name>
    <name evidence="9" type="ORF">NCLIV_033550</name>
</gene>
<dbReference type="Gene3D" id="2.160.10.10">
    <property type="entry name" value="Hexapeptide repeat proteins"/>
    <property type="match status" value="1"/>
</dbReference>
<keyword evidence="11" id="KW-1185">Reference proteome</keyword>
<dbReference type="InterPro" id="IPR029044">
    <property type="entry name" value="Nucleotide-diphossugar_trans"/>
</dbReference>
<keyword evidence="3" id="KW-0963">Cytoplasm</keyword>
<dbReference type="GeneID" id="13442900"/>
<keyword evidence="4 10" id="KW-0396">Initiation factor</keyword>
<organism evidence="9 11">
    <name type="scientific">Neospora caninum (strain Liverpool)</name>
    <dbReference type="NCBI Taxonomy" id="572307"/>
    <lineage>
        <taxon>Eukaryota</taxon>
        <taxon>Sar</taxon>
        <taxon>Alveolata</taxon>
        <taxon>Apicomplexa</taxon>
        <taxon>Conoidasida</taxon>
        <taxon>Coccidia</taxon>
        <taxon>Eucoccidiorida</taxon>
        <taxon>Eimeriorina</taxon>
        <taxon>Sarcocystidae</taxon>
        <taxon>Neospora</taxon>
    </lineage>
</organism>
<dbReference type="OMA" id="LAQSCKI"/>
<name>F0VIK7_NEOCL</name>
<dbReference type="GO" id="GO:0005851">
    <property type="term" value="C:eukaryotic translation initiation factor 2B complex"/>
    <property type="evidence" value="ECO:0007669"/>
    <property type="project" value="TreeGrafter"/>
</dbReference>
<proteinExistence type="inferred from homology"/>
<dbReference type="GO" id="GO:0005085">
    <property type="term" value="F:guanyl-nucleotide exchange factor activity"/>
    <property type="evidence" value="ECO:0007669"/>
    <property type="project" value="InterPro"/>
</dbReference>
<dbReference type="SUPFAM" id="SSF53448">
    <property type="entry name" value="Nucleotide-diphospho-sugar transferases"/>
    <property type="match status" value="1"/>
</dbReference>
<dbReference type="Pfam" id="PF25084">
    <property type="entry name" value="LbH_EIF2B"/>
    <property type="match status" value="1"/>
</dbReference>
<dbReference type="InterPro" id="IPR011004">
    <property type="entry name" value="Trimer_LpxA-like_sf"/>
</dbReference>
<dbReference type="PANTHER" id="PTHR45887">
    <property type="entry name" value="TRANSLATION INITIATION FACTOR EIF-2B SUBUNIT EPSILON"/>
    <property type="match status" value="1"/>
</dbReference>
<protein>
    <submittedName>
        <fullName evidence="10">Translation initiation factor eIF-2B subunit epsilon</fullName>
    </submittedName>
</protein>
<evidence type="ECO:0000256" key="2">
    <source>
        <dbReference type="ARBA" id="ARBA00007878"/>
    </source>
</evidence>